<dbReference type="Pfam" id="PF00151">
    <property type="entry name" value="Lipase"/>
    <property type="match status" value="1"/>
</dbReference>
<dbReference type="InterPro" id="IPR000734">
    <property type="entry name" value="TAG_lipase"/>
</dbReference>
<evidence type="ECO:0000256" key="2">
    <source>
        <dbReference type="ARBA" id="ARBA00010701"/>
    </source>
</evidence>
<comment type="caution">
    <text evidence="6">The sequence shown here is derived from an EMBL/GenBank/DDBJ whole genome shotgun (WGS) entry which is preliminary data.</text>
</comment>
<evidence type="ECO:0000313" key="6">
    <source>
        <dbReference type="EMBL" id="CAL4244012.1"/>
    </source>
</evidence>
<organism evidence="6 7">
    <name type="scientific">Meganyctiphanes norvegica</name>
    <name type="common">Northern krill</name>
    <name type="synonym">Thysanopoda norvegica</name>
    <dbReference type="NCBI Taxonomy" id="48144"/>
    <lineage>
        <taxon>Eukaryota</taxon>
        <taxon>Metazoa</taxon>
        <taxon>Ecdysozoa</taxon>
        <taxon>Arthropoda</taxon>
        <taxon>Crustacea</taxon>
        <taxon>Multicrustacea</taxon>
        <taxon>Malacostraca</taxon>
        <taxon>Eumalacostraca</taxon>
        <taxon>Eucarida</taxon>
        <taxon>Euphausiacea</taxon>
        <taxon>Euphausiidae</taxon>
        <taxon>Meganyctiphanes</taxon>
    </lineage>
</organism>
<name>A0AAV2STX3_MEGNR</name>
<feature type="non-terminal residue" evidence="6">
    <location>
        <position position="164"/>
    </location>
</feature>
<keyword evidence="3" id="KW-0964">Secreted</keyword>
<evidence type="ECO:0000256" key="1">
    <source>
        <dbReference type="ARBA" id="ARBA00004613"/>
    </source>
</evidence>
<evidence type="ECO:0000256" key="3">
    <source>
        <dbReference type="ARBA" id="ARBA00022525"/>
    </source>
</evidence>
<dbReference type="GO" id="GO:0016298">
    <property type="term" value="F:lipase activity"/>
    <property type="evidence" value="ECO:0007669"/>
    <property type="project" value="InterPro"/>
</dbReference>
<dbReference type="EMBL" id="CAXKWB010135170">
    <property type="protein sequence ID" value="CAL4244012.1"/>
    <property type="molecule type" value="Genomic_DNA"/>
</dbReference>
<dbReference type="Proteomes" id="UP001497623">
    <property type="component" value="Unassembled WGS sequence"/>
</dbReference>
<evidence type="ECO:0000259" key="5">
    <source>
        <dbReference type="Pfam" id="PF00151"/>
    </source>
</evidence>
<comment type="subcellular location">
    <subcellularLocation>
        <location evidence="1">Secreted</location>
    </subcellularLocation>
</comment>
<evidence type="ECO:0000256" key="4">
    <source>
        <dbReference type="RuleBase" id="RU004262"/>
    </source>
</evidence>
<dbReference type="PANTHER" id="PTHR11610:SF173">
    <property type="entry name" value="LIPASE DOMAIN-CONTAINING PROTEIN-RELATED"/>
    <property type="match status" value="1"/>
</dbReference>
<proteinExistence type="inferred from homology"/>
<sequence>MDTEVQHTGFEVNVTSYAYSTHLESGEGYVEGSWPWCDDTLGCLDINDTWYDPSYNPLGRHVNFRPSSRESIGTQFLIHTRKNRNNDTNHEVVADKPSTFDGTGFDASKPTKFIIHGFIQTGDETWLKEMAQEMLDYGDYNVFRVNWGDGSYLKMYGQVSYLST</sequence>
<dbReference type="GO" id="GO:0005615">
    <property type="term" value="C:extracellular space"/>
    <property type="evidence" value="ECO:0007669"/>
    <property type="project" value="TreeGrafter"/>
</dbReference>
<dbReference type="InterPro" id="IPR013818">
    <property type="entry name" value="Lipase"/>
</dbReference>
<dbReference type="AlphaFoldDB" id="A0AAV2STX3"/>
<dbReference type="SUPFAM" id="SSF53474">
    <property type="entry name" value="alpha/beta-Hydrolases"/>
    <property type="match status" value="1"/>
</dbReference>
<protein>
    <recommendedName>
        <fullName evidence="5">Lipase domain-containing protein</fullName>
    </recommendedName>
</protein>
<dbReference type="PANTHER" id="PTHR11610">
    <property type="entry name" value="LIPASE"/>
    <property type="match status" value="1"/>
</dbReference>
<dbReference type="GO" id="GO:0016042">
    <property type="term" value="P:lipid catabolic process"/>
    <property type="evidence" value="ECO:0007669"/>
    <property type="project" value="TreeGrafter"/>
</dbReference>
<feature type="domain" description="Lipase" evidence="5">
    <location>
        <begin position="56"/>
        <end position="152"/>
    </location>
</feature>
<reference evidence="6 7" key="1">
    <citation type="submission" date="2024-05" db="EMBL/GenBank/DDBJ databases">
        <authorList>
            <person name="Wallberg A."/>
        </authorList>
    </citation>
    <scope>NUCLEOTIDE SEQUENCE [LARGE SCALE GENOMIC DNA]</scope>
</reference>
<accession>A0AAV2STX3</accession>
<dbReference type="InterPro" id="IPR029058">
    <property type="entry name" value="AB_hydrolase_fold"/>
</dbReference>
<comment type="similarity">
    <text evidence="2 4">Belongs to the AB hydrolase superfamily. Lipase family.</text>
</comment>
<evidence type="ECO:0000313" key="7">
    <source>
        <dbReference type="Proteomes" id="UP001497623"/>
    </source>
</evidence>
<keyword evidence="7" id="KW-1185">Reference proteome</keyword>
<gene>
    <name evidence="6" type="ORF">MNOR_LOCUS40908</name>
</gene>
<dbReference type="Gene3D" id="3.40.50.1820">
    <property type="entry name" value="alpha/beta hydrolase"/>
    <property type="match status" value="1"/>
</dbReference>